<organism evidence="2 3">
    <name type="scientific">Aspergillus tamarii</name>
    <dbReference type="NCBI Taxonomy" id="41984"/>
    <lineage>
        <taxon>Eukaryota</taxon>
        <taxon>Fungi</taxon>
        <taxon>Dikarya</taxon>
        <taxon>Ascomycota</taxon>
        <taxon>Pezizomycotina</taxon>
        <taxon>Eurotiomycetes</taxon>
        <taxon>Eurotiomycetidae</taxon>
        <taxon>Eurotiales</taxon>
        <taxon>Aspergillaceae</taxon>
        <taxon>Aspergillus</taxon>
        <taxon>Aspergillus subgen. Circumdati</taxon>
    </lineage>
</organism>
<reference evidence="2 3" key="1">
    <citation type="submission" date="2019-04" db="EMBL/GenBank/DDBJ databases">
        <title>Friends and foes A comparative genomics study of 23 Aspergillus species from section Flavi.</title>
        <authorList>
            <consortium name="DOE Joint Genome Institute"/>
            <person name="Kjaerbolling I."/>
            <person name="Vesth T."/>
            <person name="Frisvad J.C."/>
            <person name="Nybo J.L."/>
            <person name="Theobald S."/>
            <person name="Kildgaard S."/>
            <person name="Isbrandt T."/>
            <person name="Kuo A."/>
            <person name="Sato A."/>
            <person name="Lyhne E.K."/>
            <person name="Kogle M.E."/>
            <person name="Wiebenga A."/>
            <person name="Kun R.S."/>
            <person name="Lubbers R.J."/>
            <person name="Makela M.R."/>
            <person name="Barry K."/>
            <person name="Chovatia M."/>
            <person name="Clum A."/>
            <person name="Daum C."/>
            <person name="Haridas S."/>
            <person name="He G."/>
            <person name="LaButti K."/>
            <person name="Lipzen A."/>
            <person name="Mondo S."/>
            <person name="Riley R."/>
            <person name="Salamov A."/>
            <person name="Simmons B.A."/>
            <person name="Magnuson J.K."/>
            <person name="Henrissat B."/>
            <person name="Mortensen U.H."/>
            <person name="Larsen T.O."/>
            <person name="Devries R.P."/>
            <person name="Grigoriev I.V."/>
            <person name="Machida M."/>
            <person name="Baker S.E."/>
            <person name="Andersen M.R."/>
        </authorList>
    </citation>
    <scope>NUCLEOTIDE SEQUENCE [LARGE SCALE GENOMIC DNA]</scope>
    <source>
        <strain evidence="2 3">CBS 117626</strain>
    </source>
</reference>
<keyword evidence="3" id="KW-1185">Reference proteome</keyword>
<feature type="coiled-coil region" evidence="1">
    <location>
        <begin position="141"/>
        <end position="168"/>
    </location>
</feature>
<dbReference type="OrthoDB" id="5428321at2759"/>
<dbReference type="AlphaFoldDB" id="A0A5N6UL52"/>
<evidence type="ECO:0000313" key="2">
    <source>
        <dbReference type="EMBL" id="KAE8159246.1"/>
    </source>
</evidence>
<keyword evidence="1" id="KW-0175">Coiled coil</keyword>
<evidence type="ECO:0000256" key="1">
    <source>
        <dbReference type="SAM" id="Coils"/>
    </source>
</evidence>
<accession>A0A5N6UL52</accession>
<proteinExistence type="predicted"/>
<name>A0A5N6UL52_ASPTM</name>
<dbReference type="EMBL" id="ML738678">
    <property type="protein sequence ID" value="KAE8159246.1"/>
    <property type="molecule type" value="Genomic_DNA"/>
</dbReference>
<sequence>MSTPANRKRALERTNCREELSEHLRNKLSISVAPSEVRLHPLSSDKYRWHSKASKRYLFASQLSKLSTNAYIEIRRGLASGDIWAVLEDGPHNDGHEIAAEYNPVLPPTQQQSIHLDTENQKLRVEIEKAMDCQMKLQGRNEQLEIVLRHQKETAEQLRHTLLNTEKQAIGVIISLRQIRKVLEIHDKA</sequence>
<dbReference type="Proteomes" id="UP000326950">
    <property type="component" value="Unassembled WGS sequence"/>
</dbReference>
<gene>
    <name evidence="2" type="ORF">BDV40DRAFT_303407</name>
</gene>
<protein>
    <submittedName>
        <fullName evidence="2">Uncharacterized protein</fullName>
    </submittedName>
</protein>
<evidence type="ECO:0000313" key="3">
    <source>
        <dbReference type="Proteomes" id="UP000326950"/>
    </source>
</evidence>